<dbReference type="Gene3D" id="2.160.20.10">
    <property type="entry name" value="Single-stranded right-handed beta-helix, Pectin lyase-like"/>
    <property type="match status" value="1"/>
</dbReference>
<dbReference type="SUPFAM" id="SSF51126">
    <property type="entry name" value="Pectin lyase-like"/>
    <property type="match status" value="2"/>
</dbReference>
<keyword evidence="4" id="KW-1185">Reference proteome</keyword>
<feature type="signal peptide" evidence="1">
    <location>
        <begin position="1"/>
        <end position="27"/>
    </location>
</feature>
<dbReference type="InterPro" id="IPR011459">
    <property type="entry name" value="DUF1565"/>
</dbReference>
<dbReference type="Proteomes" id="UP000629098">
    <property type="component" value="Unassembled WGS sequence"/>
</dbReference>
<name>A0A8J6XTP3_9CYAN</name>
<dbReference type="InterPro" id="IPR011050">
    <property type="entry name" value="Pectin_lyase_fold/virulence"/>
</dbReference>
<dbReference type="AlphaFoldDB" id="A0A8J6XTP3"/>
<organism evidence="3 4">
    <name type="scientific">Iningainema tapete BLCC-T55</name>
    <dbReference type="NCBI Taxonomy" id="2748662"/>
    <lineage>
        <taxon>Bacteria</taxon>
        <taxon>Bacillati</taxon>
        <taxon>Cyanobacteriota</taxon>
        <taxon>Cyanophyceae</taxon>
        <taxon>Nostocales</taxon>
        <taxon>Scytonemataceae</taxon>
        <taxon>Iningainema tapete</taxon>
    </lineage>
</organism>
<dbReference type="EMBL" id="JACXAE010000110">
    <property type="protein sequence ID" value="MBD2777381.1"/>
    <property type="molecule type" value="Genomic_DNA"/>
</dbReference>
<evidence type="ECO:0000256" key="1">
    <source>
        <dbReference type="SAM" id="SignalP"/>
    </source>
</evidence>
<accession>A0A8J6XTP3</accession>
<protein>
    <submittedName>
        <fullName evidence="3">DUF1565 domain-containing protein</fullName>
    </submittedName>
</protein>
<proteinExistence type="predicted"/>
<reference evidence="3" key="1">
    <citation type="submission" date="2020-09" db="EMBL/GenBank/DDBJ databases">
        <title>Iningainema tapete sp. nov. (Scytonemataceae, Cyanobacteria) from greenhouses in central Florida (USA) produces two types of nodularin with biosynthetic potential for microcystin-LR and anabaenopeptins.</title>
        <authorList>
            <person name="Berthold D.E."/>
            <person name="Lefler F.W."/>
            <person name="Huang I.-S."/>
            <person name="Abdulla H."/>
            <person name="Zimba P.V."/>
            <person name="Laughinghouse H.D. IV."/>
        </authorList>
    </citation>
    <scope>NUCLEOTIDE SEQUENCE</scope>
    <source>
        <strain evidence="3">BLCCT55</strain>
    </source>
</reference>
<dbReference type="RefSeq" id="WP_190836453.1">
    <property type="nucleotide sequence ID" value="NZ_CAWPPI010000110.1"/>
</dbReference>
<evidence type="ECO:0000259" key="2">
    <source>
        <dbReference type="Pfam" id="PF07602"/>
    </source>
</evidence>
<feature type="chain" id="PRO_5035282119" evidence="1">
    <location>
        <begin position="28"/>
        <end position="466"/>
    </location>
</feature>
<evidence type="ECO:0000313" key="3">
    <source>
        <dbReference type="EMBL" id="MBD2777381.1"/>
    </source>
</evidence>
<evidence type="ECO:0000313" key="4">
    <source>
        <dbReference type="Proteomes" id="UP000629098"/>
    </source>
</evidence>
<sequence length="466" mass="51402">MRNYQGKTKIRAILTLMILVHATPAFATNYYVSTQGSDKGNGTQSSPWRSLKKALSSVKRDQGHTIRIGKGTFDLGEIVYVPSGVNLVGSGVGSTTLMGEVRIIKAKNISISGMKFNGKNYQYKVGILMRKSNQIRLNNLSINGYGDQAMNIGEIANSKINNITITDSSYNKYVQGGGGKQTSALQMGNLTNFEFSNIKIDTRKRGGAGITSLNDAWDQNKPWVGPPSILKNVKFSNLDIKVDKLNAWANGSTPQMALEIWHSTCHNCEISNSKFNSTLSLVTENSTRIRVHHNVWNGPDNPFYACEVSSDNIEFDHNYIRGGMYPLAMFEKEGTRNNLNVHHNIFENTKPGGALVGHFLGKMNNFKFINNTVNINLAKPLFYFEKGEVSNQIIRNNIFYSSIGKLGNLLGTSTGVDNNLFFNIQPVGSRAMTFDPKLTLSGSVPSLYYKPRSGSRAVNLGAITKK</sequence>
<keyword evidence="1" id="KW-0732">Signal</keyword>
<feature type="domain" description="DUF1565" evidence="2">
    <location>
        <begin position="35"/>
        <end position="202"/>
    </location>
</feature>
<dbReference type="Pfam" id="PF07602">
    <property type="entry name" value="DUF1565"/>
    <property type="match status" value="1"/>
</dbReference>
<dbReference type="InterPro" id="IPR012334">
    <property type="entry name" value="Pectin_lyas_fold"/>
</dbReference>
<gene>
    <name evidence="3" type="ORF">ICL16_36365</name>
</gene>
<comment type="caution">
    <text evidence="3">The sequence shown here is derived from an EMBL/GenBank/DDBJ whole genome shotgun (WGS) entry which is preliminary data.</text>
</comment>